<organism evidence="2">
    <name type="scientific">Glycine max</name>
    <name type="common">Soybean</name>
    <name type="synonym">Glycine hispida</name>
    <dbReference type="NCBI Taxonomy" id="3847"/>
    <lineage>
        <taxon>Eukaryota</taxon>
        <taxon>Viridiplantae</taxon>
        <taxon>Streptophyta</taxon>
        <taxon>Embryophyta</taxon>
        <taxon>Tracheophyta</taxon>
        <taxon>Spermatophyta</taxon>
        <taxon>Magnoliopsida</taxon>
        <taxon>eudicotyledons</taxon>
        <taxon>Gunneridae</taxon>
        <taxon>Pentapetalae</taxon>
        <taxon>rosids</taxon>
        <taxon>fabids</taxon>
        <taxon>Fabales</taxon>
        <taxon>Fabaceae</taxon>
        <taxon>Papilionoideae</taxon>
        <taxon>50 kb inversion clade</taxon>
        <taxon>NPAAA clade</taxon>
        <taxon>indigoferoid/millettioid clade</taxon>
        <taxon>Phaseoleae</taxon>
        <taxon>Glycine</taxon>
        <taxon>Glycine subgen. Soja</taxon>
    </lineage>
</organism>
<dbReference type="OrthoDB" id="1745605at2759"/>
<keyword evidence="1" id="KW-1133">Transmembrane helix</keyword>
<protein>
    <submittedName>
        <fullName evidence="2 3">Uncharacterized protein</fullName>
    </submittedName>
</protein>
<dbReference type="HOGENOM" id="CLU_2762889_0_0_1"/>
<reference evidence="3" key="2">
    <citation type="submission" date="2018-02" db="UniProtKB">
        <authorList>
            <consortium name="EnsemblPlants"/>
        </authorList>
    </citation>
    <scope>IDENTIFICATION</scope>
    <source>
        <strain evidence="3">Williams 82</strain>
    </source>
</reference>
<gene>
    <name evidence="2" type="ORF">GLYMA_03G014100</name>
</gene>
<keyword evidence="1" id="KW-0472">Membrane</keyword>
<evidence type="ECO:0000256" key="1">
    <source>
        <dbReference type="SAM" id="Phobius"/>
    </source>
</evidence>
<sequence length="70" mass="7647">MEQEFSIFNVKCIEILYIIEVLVTVVGVGLVAHYICGQAGHAAIAIGNDLTLSSTVVVLRENNFTCVFFL</sequence>
<accession>K7KC61</accession>
<reference evidence="2 3" key="1">
    <citation type="journal article" date="2010" name="Nature">
        <title>Genome sequence of the palaeopolyploid soybean.</title>
        <authorList>
            <person name="Schmutz J."/>
            <person name="Cannon S.B."/>
            <person name="Schlueter J."/>
            <person name="Ma J."/>
            <person name="Mitros T."/>
            <person name="Nelson W."/>
            <person name="Hyten D.L."/>
            <person name="Song Q."/>
            <person name="Thelen J.J."/>
            <person name="Cheng J."/>
            <person name="Xu D."/>
            <person name="Hellsten U."/>
            <person name="May G.D."/>
            <person name="Yu Y."/>
            <person name="Sakurai T."/>
            <person name="Umezawa T."/>
            <person name="Bhattacharyya M.K."/>
            <person name="Sandhu D."/>
            <person name="Valliyodan B."/>
            <person name="Lindquist E."/>
            <person name="Peto M."/>
            <person name="Grant D."/>
            <person name="Shu S."/>
            <person name="Goodstein D."/>
            <person name="Barry K."/>
            <person name="Futrell-Griggs M."/>
            <person name="Abernathy B."/>
            <person name="Du J."/>
            <person name="Tian Z."/>
            <person name="Zhu L."/>
            <person name="Gill N."/>
            <person name="Joshi T."/>
            <person name="Libault M."/>
            <person name="Sethuraman A."/>
            <person name="Zhang X.-C."/>
            <person name="Shinozaki K."/>
            <person name="Nguyen H.T."/>
            <person name="Wing R.A."/>
            <person name="Cregan P."/>
            <person name="Specht J."/>
            <person name="Grimwood J."/>
            <person name="Rokhsar D."/>
            <person name="Stacey G."/>
            <person name="Shoemaker R.C."/>
            <person name="Jackson S.A."/>
        </authorList>
    </citation>
    <scope>NUCLEOTIDE SEQUENCE [LARGE SCALE GENOMIC DNA]</scope>
    <source>
        <strain evidence="3">cv. Williams 82</strain>
        <tissue evidence="2">Callus</tissue>
    </source>
</reference>
<evidence type="ECO:0000313" key="4">
    <source>
        <dbReference type="Proteomes" id="UP000008827"/>
    </source>
</evidence>
<feature type="transmembrane region" description="Helical" evidence="1">
    <location>
        <begin position="12"/>
        <end position="35"/>
    </location>
</feature>
<dbReference type="PaxDb" id="3847-GLYMA03G01616.1"/>
<dbReference type="InParanoid" id="K7KC61"/>
<dbReference type="EMBL" id="CM000836">
    <property type="protein sequence ID" value="KRH65111.1"/>
    <property type="molecule type" value="Genomic_DNA"/>
</dbReference>
<reference evidence="2" key="3">
    <citation type="submission" date="2018-07" db="EMBL/GenBank/DDBJ databases">
        <title>WGS assembly of Glycine max.</title>
        <authorList>
            <person name="Schmutz J."/>
            <person name="Cannon S."/>
            <person name="Schlueter J."/>
            <person name="Ma J."/>
            <person name="Mitros T."/>
            <person name="Nelson W."/>
            <person name="Hyten D."/>
            <person name="Song Q."/>
            <person name="Thelen J."/>
            <person name="Cheng J."/>
            <person name="Xu D."/>
            <person name="Hellsten U."/>
            <person name="May G."/>
            <person name="Yu Y."/>
            <person name="Sakurai T."/>
            <person name="Umezawa T."/>
            <person name="Bhattacharyya M."/>
            <person name="Sandhu D."/>
            <person name="Valliyodan B."/>
            <person name="Lindquist E."/>
            <person name="Peto M."/>
            <person name="Grant D."/>
            <person name="Shu S."/>
            <person name="Goodstein D."/>
            <person name="Barry K."/>
            <person name="Futrell-Griggs M."/>
            <person name="Abernathy B."/>
            <person name="Du J."/>
            <person name="Tian Z."/>
            <person name="Zhu L."/>
            <person name="Gill N."/>
            <person name="Joshi T."/>
            <person name="Libault M."/>
            <person name="Sethuraman A."/>
            <person name="Zhang X."/>
            <person name="Shinozaki K."/>
            <person name="Nguyen H."/>
            <person name="Wing R."/>
            <person name="Cregan P."/>
            <person name="Specht J."/>
            <person name="Grimwood J."/>
            <person name="Rokhsar D."/>
            <person name="Stacey G."/>
            <person name="Shoemaker R."/>
            <person name="Jackson S."/>
        </authorList>
    </citation>
    <scope>NUCLEOTIDE SEQUENCE</scope>
    <source>
        <tissue evidence="2">Callus</tissue>
    </source>
</reference>
<keyword evidence="1" id="KW-0812">Transmembrane</keyword>
<name>K7KC61_SOYBN</name>
<dbReference type="Proteomes" id="UP000008827">
    <property type="component" value="Chromosome 3"/>
</dbReference>
<evidence type="ECO:0000313" key="2">
    <source>
        <dbReference type="EMBL" id="KRH65111.1"/>
    </source>
</evidence>
<evidence type="ECO:0000313" key="3">
    <source>
        <dbReference type="EnsemblPlants" id="KRH65111"/>
    </source>
</evidence>
<dbReference type="AlphaFoldDB" id="K7KC61"/>
<proteinExistence type="predicted"/>
<keyword evidence="4" id="KW-1185">Reference proteome</keyword>
<dbReference type="EnsemblPlants" id="KRH65111">
    <property type="protein sequence ID" value="KRH65111"/>
    <property type="gene ID" value="GLYMA_03G014100"/>
</dbReference>
<dbReference type="Gramene" id="KRH65111">
    <property type="protein sequence ID" value="KRH65111"/>
    <property type="gene ID" value="GLYMA_03G014100"/>
</dbReference>